<accession>A0A1G2A714</accession>
<feature type="signal peptide" evidence="2">
    <location>
        <begin position="1"/>
        <end position="18"/>
    </location>
</feature>
<sequence>MKKILSLLLISMSIISVSGFIVKQSASSETRVYKSGDVLQINGETIAVVANGTSLELITVNADNKLKKISEAIPRGDGIEPQSVVVKSEGGRAVAYVASGAAIQKYDLRDPHWPSLLLSVDSPIGYARDIDARETGNLFLIAGDKGVYEFEGTNFNKIRELWKSTAYGVKINEQGDVAVNGSEEALVIAHDGSAQFVTPVSHNDPKTAHPHITSSGTGFIGDDGGVRKLGSSAIFKNNSGFGYSLDAEGDTIYFANGWGVYALNGALEELNFQTINTIGGWTRGVKSFSANGKRLILVFASDRIYLLDDGLAVLDVYQYQPMKNVKTLALDSDPTGSEAARKSPPRQPLSARVSKAPVAPGEIIRVYATGYYPGEPLILEAGSVINSPDQLGNIVVNNKNFVERTVADGSGNQVFEHVVIQEQASYPMMINIRVAGENSKLHYSVALQVQSPTPPAPVPPSITTLAVHTEIVKEIETTREVTEEQKDGKTIIHEIIRSIERLVESAIADLEIKNNAISIVRAGIPKNTYIRWKNLDTVTHTVSSIETPDKTIAFASPALKQNETYQFKFTLTGTYKYTIDGDKNKVYEIVVQ</sequence>
<dbReference type="AlphaFoldDB" id="A0A1G2A714"/>
<evidence type="ECO:0000313" key="4">
    <source>
        <dbReference type="Proteomes" id="UP000178315"/>
    </source>
</evidence>
<gene>
    <name evidence="3" type="ORF">A3H61_01740</name>
</gene>
<dbReference type="SUPFAM" id="SSF49503">
    <property type="entry name" value="Cupredoxins"/>
    <property type="match status" value="1"/>
</dbReference>
<comment type="caution">
    <text evidence="3">The sequence shown here is derived from an EMBL/GenBank/DDBJ whole genome shotgun (WGS) entry which is preliminary data.</text>
</comment>
<dbReference type="SUPFAM" id="SSF63829">
    <property type="entry name" value="Calcium-dependent phosphotriesterase"/>
    <property type="match status" value="1"/>
</dbReference>
<protein>
    <submittedName>
        <fullName evidence="3">Uncharacterized protein</fullName>
    </submittedName>
</protein>
<evidence type="ECO:0000313" key="3">
    <source>
        <dbReference type="EMBL" id="OGY72693.1"/>
    </source>
</evidence>
<name>A0A1G2A714_9BACT</name>
<dbReference type="InterPro" id="IPR008972">
    <property type="entry name" value="Cupredoxin"/>
</dbReference>
<dbReference type="Gene3D" id="2.60.40.420">
    <property type="entry name" value="Cupredoxins - blue copper proteins"/>
    <property type="match status" value="1"/>
</dbReference>
<proteinExistence type="predicted"/>
<evidence type="ECO:0000256" key="1">
    <source>
        <dbReference type="SAM" id="MobiDB-lite"/>
    </source>
</evidence>
<evidence type="ECO:0000256" key="2">
    <source>
        <dbReference type="SAM" id="SignalP"/>
    </source>
</evidence>
<feature type="chain" id="PRO_5009581907" evidence="2">
    <location>
        <begin position="19"/>
        <end position="592"/>
    </location>
</feature>
<dbReference type="EMBL" id="MHJU01000026">
    <property type="protein sequence ID" value="OGY72693.1"/>
    <property type="molecule type" value="Genomic_DNA"/>
</dbReference>
<organism evidence="3 4">
    <name type="scientific">Candidatus Jacksonbacteria bacterium RIFCSPLOWO2_02_FULL_44_20</name>
    <dbReference type="NCBI Taxonomy" id="1798460"/>
    <lineage>
        <taxon>Bacteria</taxon>
        <taxon>Candidatus Jacksoniibacteriota</taxon>
    </lineage>
</organism>
<dbReference type="Proteomes" id="UP000178315">
    <property type="component" value="Unassembled WGS sequence"/>
</dbReference>
<reference evidence="3 4" key="1">
    <citation type="journal article" date="2016" name="Nat. Commun.">
        <title>Thousands of microbial genomes shed light on interconnected biogeochemical processes in an aquifer system.</title>
        <authorList>
            <person name="Anantharaman K."/>
            <person name="Brown C.T."/>
            <person name="Hug L.A."/>
            <person name="Sharon I."/>
            <person name="Castelle C.J."/>
            <person name="Probst A.J."/>
            <person name="Thomas B.C."/>
            <person name="Singh A."/>
            <person name="Wilkins M.J."/>
            <person name="Karaoz U."/>
            <person name="Brodie E.L."/>
            <person name="Williams K.H."/>
            <person name="Hubbard S.S."/>
            <person name="Banfield J.F."/>
        </authorList>
    </citation>
    <scope>NUCLEOTIDE SEQUENCE [LARGE SCALE GENOMIC DNA]</scope>
</reference>
<keyword evidence="2" id="KW-0732">Signal</keyword>
<feature type="region of interest" description="Disordered" evidence="1">
    <location>
        <begin position="330"/>
        <end position="350"/>
    </location>
</feature>